<dbReference type="EMBL" id="CP020747">
    <property type="protein sequence ID" value="ARJ25817.1"/>
    <property type="molecule type" value="Genomic_DNA"/>
</dbReference>
<dbReference type="Pfam" id="PF09346">
    <property type="entry name" value="SMI1_KNR4"/>
    <property type="match status" value="1"/>
</dbReference>
<evidence type="ECO:0000313" key="2">
    <source>
        <dbReference type="EMBL" id="ARJ25817.1"/>
    </source>
</evidence>
<dbReference type="SUPFAM" id="SSF160631">
    <property type="entry name" value="SMI1/KNR4-like"/>
    <property type="match status" value="1"/>
</dbReference>
<gene>
    <name evidence="2" type="ORF">B7492_32795</name>
</gene>
<evidence type="ECO:0000259" key="1">
    <source>
        <dbReference type="SMART" id="SM00860"/>
    </source>
</evidence>
<dbReference type="AlphaFoldDB" id="A0A1W6AJ03"/>
<reference evidence="2 3" key="1">
    <citation type="submission" date="2017-04" db="EMBL/GenBank/DDBJ databases">
        <title>The Characteristic of a Fine Plant Growth-Promoting Rhizobacteria Bacillus mycoides Gnyt1 and its Whole Genome Sequencing Analysis.</title>
        <authorList>
            <person name="Li J.H."/>
            <person name="Yao T."/>
        </authorList>
    </citation>
    <scope>NUCLEOTIDE SEQUENCE [LARGE SCALE GENOMIC DNA]</scope>
    <source>
        <strain evidence="2 3">Gnyt1</strain>
        <plasmid evidence="3">Plasmid unnamed4</plasmid>
    </source>
</reference>
<dbReference type="Gene3D" id="3.40.1580.10">
    <property type="entry name" value="SMI1/KNR4-like"/>
    <property type="match status" value="1"/>
</dbReference>
<dbReference type="InterPro" id="IPR018958">
    <property type="entry name" value="Knr4/Smi1-like_dom"/>
</dbReference>
<accession>A0A1W6AJ03</accession>
<dbReference type="InterPro" id="IPR037883">
    <property type="entry name" value="Knr4/Smi1-like_sf"/>
</dbReference>
<dbReference type="Proteomes" id="UP000192932">
    <property type="component" value="Plasmid unnamed4"/>
</dbReference>
<feature type="domain" description="Knr4/Smi1-like" evidence="1">
    <location>
        <begin position="32"/>
        <end position="174"/>
    </location>
</feature>
<organism evidence="2 3">
    <name type="scientific">Bacillus mycoides</name>
    <dbReference type="NCBI Taxonomy" id="1405"/>
    <lineage>
        <taxon>Bacteria</taxon>
        <taxon>Bacillati</taxon>
        <taxon>Bacillota</taxon>
        <taxon>Bacilli</taxon>
        <taxon>Bacillales</taxon>
        <taxon>Bacillaceae</taxon>
        <taxon>Bacillus</taxon>
        <taxon>Bacillus cereus group</taxon>
    </lineage>
</organism>
<evidence type="ECO:0000313" key="3">
    <source>
        <dbReference type="Proteomes" id="UP000192932"/>
    </source>
</evidence>
<protein>
    <submittedName>
        <fullName evidence="2">SMI1/KNR4 family protein</fullName>
    </submittedName>
</protein>
<proteinExistence type="predicted"/>
<dbReference type="RefSeq" id="WP_085313526.1">
    <property type="nucleotide sequence ID" value="NZ_CP020747.1"/>
</dbReference>
<geneLocation type="plasmid" evidence="2 3">
    <name>unnamed4</name>
</geneLocation>
<name>A0A1W6AJ03_BACMY</name>
<sequence>MENKQWITIMNRIITNVKEIGGESEEIIVEAPLEEKEIIEIEETLGIQIPLSYRKVLVECFSYFEWGWDMPEDIEVDEMFEEIYGSRGVLGLRELINCENRRRELVRDIFNEPENLYDQIWGNKLAFFDVGNGNLLAFDLMSDKEDSPVVYLNADDDELHGSVLGENFIDFMDKWSRIGFVGGESWNLRPFLGENGIDPEGENSQMWRRVLKL</sequence>
<dbReference type="SMART" id="SM00860">
    <property type="entry name" value="SMI1_KNR4"/>
    <property type="match status" value="1"/>
</dbReference>
<keyword evidence="2" id="KW-0614">Plasmid</keyword>